<reference evidence="5" key="1">
    <citation type="journal article" date="2019" name="Int. J. Syst. Evol. Microbiol.">
        <title>The Global Catalogue of Microorganisms (GCM) 10K type strain sequencing project: providing services to taxonomists for standard genome sequencing and annotation.</title>
        <authorList>
            <consortium name="The Broad Institute Genomics Platform"/>
            <consortium name="The Broad Institute Genome Sequencing Center for Infectious Disease"/>
            <person name="Wu L."/>
            <person name="Ma J."/>
        </authorList>
    </citation>
    <scope>NUCLEOTIDE SEQUENCE [LARGE SCALE GENOMIC DNA]</scope>
    <source>
        <strain evidence="5">CCUG 61889</strain>
    </source>
</reference>
<dbReference type="Proteomes" id="UP001595752">
    <property type="component" value="Unassembled WGS sequence"/>
</dbReference>
<dbReference type="SMART" id="SM00877">
    <property type="entry name" value="BMC"/>
    <property type="match status" value="1"/>
</dbReference>
<dbReference type="Pfam" id="PF00936">
    <property type="entry name" value="BMC"/>
    <property type="match status" value="1"/>
</dbReference>
<dbReference type="NCBIfam" id="NF012012">
    <property type="entry name" value="PRK15468.1"/>
    <property type="match status" value="1"/>
</dbReference>
<gene>
    <name evidence="4" type="primary">eutS</name>
    <name evidence="4" type="ORF">ACFOU2_22560</name>
</gene>
<keyword evidence="2" id="KW-1283">Bacterial microcompartment</keyword>
<dbReference type="InterPro" id="IPR037233">
    <property type="entry name" value="CcmK-like_sf"/>
</dbReference>
<dbReference type="SUPFAM" id="SSF143414">
    <property type="entry name" value="CcmK-like"/>
    <property type="match status" value="1"/>
</dbReference>
<dbReference type="InterPro" id="IPR000249">
    <property type="entry name" value="BMC_dom"/>
</dbReference>
<comment type="caution">
    <text evidence="4">The sequence shown here is derived from an EMBL/GenBank/DDBJ whole genome shotgun (WGS) entry which is preliminary data.</text>
</comment>
<accession>A0ABV8B772</accession>
<dbReference type="CDD" id="cd07046">
    <property type="entry name" value="BMC_PduU-EutS"/>
    <property type="match status" value="1"/>
</dbReference>
<dbReference type="RefSeq" id="WP_377918480.1">
    <property type="nucleotide sequence ID" value="NZ_JBHRZT010000072.1"/>
</dbReference>
<protein>
    <submittedName>
        <fullName evidence="4">Ethanolamine utilization microcompartment protein EutS</fullName>
    </submittedName>
</protein>
<evidence type="ECO:0000259" key="3">
    <source>
        <dbReference type="PROSITE" id="PS51931"/>
    </source>
</evidence>
<dbReference type="PIRSF" id="PIRSF012296">
    <property type="entry name" value="EutS_PduU"/>
    <property type="match status" value="1"/>
</dbReference>
<organism evidence="4 5">
    <name type="scientific">Bacillus songklensis</name>
    <dbReference type="NCBI Taxonomy" id="1069116"/>
    <lineage>
        <taxon>Bacteria</taxon>
        <taxon>Bacillati</taxon>
        <taxon>Bacillota</taxon>
        <taxon>Bacilli</taxon>
        <taxon>Bacillales</taxon>
        <taxon>Bacillaceae</taxon>
        <taxon>Bacillus</taxon>
    </lineage>
</organism>
<sequence length="113" mass="12280">MEENKQRVVHEYVPGKQLNLAHIIANPDKELYTKLGISEAGAIGVLTLTPTETAIIAADIATKSADVKIGYLDRFTGSLVIVGKVSDVEMAIQSVNSFFTEKLKFAVTEITRS</sequence>
<dbReference type="PANTHER" id="PTHR40449:SF2">
    <property type="entry name" value="BACTERIAL MICROCOMPARTMENT SHELL PROTEIN EUTS"/>
    <property type="match status" value="1"/>
</dbReference>
<evidence type="ECO:0000256" key="2">
    <source>
        <dbReference type="ARBA" id="ARBA00024446"/>
    </source>
</evidence>
<dbReference type="PROSITE" id="PS51931">
    <property type="entry name" value="BMC_CP"/>
    <property type="match status" value="1"/>
</dbReference>
<dbReference type="Gene3D" id="3.30.70.1710">
    <property type="match status" value="1"/>
</dbReference>
<dbReference type="EMBL" id="JBHRZT010000072">
    <property type="protein sequence ID" value="MFC3886112.1"/>
    <property type="molecule type" value="Genomic_DNA"/>
</dbReference>
<dbReference type="InterPro" id="IPR044870">
    <property type="entry name" value="BMC_CP"/>
</dbReference>
<feature type="domain" description="BMC circularly permuted" evidence="3">
    <location>
        <begin position="7"/>
        <end position="105"/>
    </location>
</feature>
<evidence type="ECO:0000313" key="5">
    <source>
        <dbReference type="Proteomes" id="UP001595752"/>
    </source>
</evidence>
<proteinExistence type="predicted"/>
<dbReference type="PANTHER" id="PTHR40449">
    <property type="entry name" value="ETHANOLAMINE UTILIZATION PROTEIN EUTS"/>
    <property type="match status" value="1"/>
</dbReference>
<comment type="subcellular location">
    <subcellularLocation>
        <location evidence="1">Bacterial microcompartment</location>
    </subcellularLocation>
</comment>
<evidence type="ECO:0000256" key="1">
    <source>
        <dbReference type="ARBA" id="ARBA00024322"/>
    </source>
</evidence>
<dbReference type="InterPro" id="IPR009307">
    <property type="entry name" value="EutS/PduU/CutR"/>
</dbReference>
<name>A0ABV8B772_9BACI</name>
<evidence type="ECO:0000313" key="4">
    <source>
        <dbReference type="EMBL" id="MFC3886112.1"/>
    </source>
</evidence>
<keyword evidence="5" id="KW-1185">Reference proteome</keyword>